<reference evidence="2" key="1">
    <citation type="journal article" date="2016" name="Genome Announc.">
        <title>Complete genome sequence of Alkaliphilus metalliredigens strain QYMF, an alkaliphilic and metal-reducing bacterium isolated from borax-contaminated leachate ponds.</title>
        <authorList>
            <person name="Hwang C."/>
            <person name="Copeland A."/>
            <person name="Lucas S."/>
            <person name="Lapidus A."/>
            <person name="Barry K."/>
            <person name="Detter J.C."/>
            <person name="Glavina Del Rio T."/>
            <person name="Hammon N."/>
            <person name="Israni S."/>
            <person name="Dalin E."/>
            <person name="Tice H."/>
            <person name="Pitluck S."/>
            <person name="Chertkov O."/>
            <person name="Brettin T."/>
            <person name="Bruce D."/>
            <person name="Han C."/>
            <person name="Schmutz J."/>
            <person name="Larimer F."/>
            <person name="Land M.L."/>
            <person name="Hauser L."/>
            <person name="Kyrpides N."/>
            <person name="Mikhailova N."/>
            <person name="Ye Q."/>
            <person name="Zhou J."/>
            <person name="Richardson P."/>
            <person name="Fields M.W."/>
        </authorList>
    </citation>
    <scope>NUCLEOTIDE SEQUENCE [LARGE SCALE GENOMIC DNA]</scope>
    <source>
        <strain evidence="2">QYMF</strain>
    </source>
</reference>
<name>A6TWA4_ALKMQ</name>
<dbReference type="STRING" id="293826.Amet_4399"/>
<sequence length="41" mass="4806">MYILSRVFILKTCIELQGTPCMVPEKEGFNVDKYISLKIQR</sequence>
<dbReference type="KEGG" id="amt:Amet_4399"/>
<gene>
    <name evidence="1" type="ordered locus">Amet_4399</name>
</gene>
<organism evidence="1 2">
    <name type="scientific">Alkaliphilus metalliredigens (strain QYMF)</name>
    <dbReference type="NCBI Taxonomy" id="293826"/>
    <lineage>
        <taxon>Bacteria</taxon>
        <taxon>Bacillati</taxon>
        <taxon>Bacillota</taxon>
        <taxon>Clostridia</taxon>
        <taxon>Peptostreptococcales</taxon>
        <taxon>Natronincolaceae</taxon>
        <taxon>Alkaliphilus</taxon>
    </lineage>
</organism>
<dbReference type="EMBL" id="CP000724">
    <property type="protein sequence ID" value="ABR50472.1"/>
    <property type="molecule type" value="Genomic_DNA"/>
</dbReference>
<dbReference type="Proteomes" id="UP000001572">
    <property type="component" value="Chromosome"/>
</dbReference>
<dbReference type="AlphaFoldDB" id="A6TWA4"/>
<evidence type="ECO:0000313" key="2">
    <source>
        <dbReference type="Proteomes" id="UP000001572"/>
    </source>
</evidence>
<accession>A6TWA4</accession>
<keyword evidence="2" id="KW-1185">Reference proteome</keyword>
<dbReference type="HOGENOM" id="CLU_3264735_0_0_9"/>
<evidence type="ECO:0000313" key="1">
    <source>
        <dbReference type="EMBL" id="ABR50472.1"/>
    </source>
</evidence>
<proteinExistence type="predicted"/>
<protein>
    <submittedName>
        <fullName evidence="1">Uncharacterized protein</fullName>
    </submittedName>
</protein>